<feature type="transmembrane region" description="Helical" evidence="1">
    <location>
        <begin position="45"/>
        <end position="66"/>
    </location>
</feature>
<keyword evidence="1" id="KW-1133">Transmembrane helix</keyword>
<dbReference type="eggNOG" id="ENOG502T2BU">
    <property type="taxonomic scope" value="Eukaryota"/>
</dbReference>
<dbReference type="HOGENOM" id="CLU_511861_0_0_1"/>
<keyword evidence="3" id="KW-1185">Reference proteome</keyword>
<dbReference type="AlphaFoldDB" id="C5FJ90"/>
<evidence type="ECO:0000313" key="2">
    <source>
        <dbReference type="EMBL" id="EEQ29511.1"/>
    </source>
</evidence>
<sequence>MCSLALPLLIPIGVFTPTSISISGLAPPITKAMTITTTESNGETIAVAIAAGAGVVGAGALAAWLFKPAPGIPPAPTKPPSYPTSDQNMPQSTDMPMMTTTTTMEPPAACPFTKVDAKRDFQQIQLPAPWTATIPSQTVSSKIAKCTQQGSNNELLRGTDPGYIKALAEVFCKEDLSIDQRKTIGQNNLFGGRYKDSPLDGIRVLFNFKFGLKNDACPKNCVDAYNNMVDTCQYNSRVLYGGASLEQGCGTYDFMIDAEPLTEKTCKGPDINGIFLDYEYRDAALEDIKNFCKAQDGHVVKKRDESTWIKETAFTAAYSDKCEGSGEYKITEKYCRQYLEQVVDGCDTDTVLYKHGGTVTDIDNCGAFSFHPIGFDAFFCYPANKGILPTPGVTPITRKIAEDAIEQFCSREGEATTLYPDFKPTGFVQDTCVERGYADCSYRFTEDGKRDKKGGIRVALNASFFNIPAGAYCGEKREYSITRDRCKRMLRKLIGDEPGMCVGQDPNKLELGSFLESGDKGCVLWTMSAIKV</sequence>
<dbReference type="RefSeq" id="XP_002849396.1">
    <property type="nucleotide sequence ID" value="XM_002849350.1"/>
</dbReference>
<keyword evidence="1" id="KW-0812">Transmembrane</keyword>
<evidence type="ECO:0000256" key="1">
    <source>
        <dbReference type="SAM" id="Phobius"/>
    </source>
</evidence>
<dbReference type="GeneID" id="9226470"/>
<dbReference type="EMBL" id="DS995702">
    <property type="protein sequence ID" value="EEQ29511.1"/>
    <property type="molecule type" value="Genomic_DNA"/>
</dbReference>
<evidence type="ECO:0000313" key="3">
    <source>
        <dbReference type="Proteomes" id="UP000002035"/>
    </source>
</evidence>
<protein>
    <submittedName>
        <fullName evidence="2">Uncharacterized protein</fullName>
    </submittedName>
</protein>
<reference evidence="3" key="1">
    <citation type="journal article" date="2012" name="MBio">
        <title>Comparative genome analysis of Trichophyton rubrum and related dermatophytes reveals candidate genes involved in infection.</title>
        <authorList>
            <person name="Martinez D.A."/>
            <person name="Oliver B.G."/>
            <person name="Graeser Y."/>
            <person name="Goldberg J.M."/>
            <person name="Li W."/>
            <person name="Martinez-Rossi N.M."/>
            <person name="Monod M."/>
            <person name="Shelest E."/>
            <person name="Barton R.C."/>
            <person name="Birch E."/>
            <person name="Brakhage A.A."/>
            <person name="Chen Z."/>
            <person name="Gurr S.J."/>
            <person name="Heiman D."/>
            <person name="Heitman J."/>
            <person name="Kosti I."/>
            <person name="Rossi A."/>
            <person name="Saif S."/>
            <person name="Samalova M."/>
            <person name="Saunders C.W."/>
            <person name="Shea T."/>
            <person name="Summerbell R.C."/>
            <person name="Xu J."/>
            <person name="Young S."/>
            <person name="Zeng Q."/>
            <person name="Birren B.W."/>
            <person name="Cuomo C.A."/>
            <person name="White T.C."/>
        </authorList>
    </citation>
    <scope>NUCLEOTIDE SEQUENCE [LARGE SCALE GENOMIC DNA]</scope>
    <source>
        <strain evidence="3">ATCC MYA-4605 / CBS 113480</strain>
    </source>
</reference>
<dbReference type="VEuPathDB" id="FungiDB:MCYG_02330"/>
<keyword evidence="1" id="KW-0472">Membrane</keyword>
<name>C5FJ90_ARTOC</name>
<dbReference type="OrthoDB" id="4206209at2759"/>
<dbReference type="Proteomes" id="UP000002035">
    <property type="component" value="Unassembled WGS sequence"/>
</dbReference>
<accession>C5FJ90</accession>
<dbReference type="OMA" id="NDACPKN"/>
<organism evidence="2 3">
    <name type="scientific">Arthroderma otae (strain ATCC MYA-4605 / CBS 113480)</name>
    <name type="common">Microsporum canis</name>
    <dbReference type="NCBI Taxonomy" id="554155"/>
    <lineage>
        <taxon>Eukaryota</taxon>
        <taxon>Fungi</taxon>
        <taxon>Dikarya</taxon>
        <taxon>Ascomycota</taxon>
        <taxon>Pezizomycotina</taxon>
        <taxon>Eurotiomycetes</taxon>
        <taxon>Eurotiomycetidae</taxon>
        <taxon>Onygenales</taxon>
        <taxon>Arthrodermataceae</taxon>
        <taxon>Microsporum</taxon>
    </lineage>
</organism>
<proteinExistence type="predicted"/>
<gene>
    <name evidence="2" type="ORF">MCYG_02330</name>
</gene>